<dbReference type="Gene3D" id="3.40.50.12370">
    <property type="match status" value="1"/>
</dbReference>
<comment type="caution">
    <text evidence="2">The sequence shown here is derived from an EMBL/GenBank/DDBJ whole genome shotgun (WGS) entry which is preliminary data.</text>
</comment>
<evidence type="ECO:0000313" key="2">
    <source>
        <dbReference type="EMBL" id="MEE3852932.1"/>
    </source>
</evidence>
<evidence type="ECO:0000259" key="1">
    <source>
        <dbReference type="Pfam" id="PF00582"/>
    </source>
</evidence>
<dbReference type="Pfam" id="PF00582">
    <property type="entry name" value="Usp"/>
    <property type="match status" value="1"/>
</dbReference>
<dbReference type="CDD" id="cd00293">
    <property type="entry name" value="USP-like"/>
    <property type="match status" value="1"/>
</dbReference>
<keyword evidence="3" id="KW-1185">Reference proteome</keyword>
<feature type="domain" description="UspA" evidence="1">
    <location>
        <begin position="62"/>
        <end position="115"/>
    </location>
</feature>
<dbReference type="InterPro" id="IPR006016">
    <property type="entry name" value="UspA"/>
</dbReference>
<protein>
    <submittedName>
        <fullName evidence="2">Universal stress protein</fullName>
    </submittedName>
</protein>
<dbReference type="RefSeq" id="WP_330435612.1">
    <property type="nucleotide sequence ID" value="NZ_JAZDUF010000008.1"/>
</dbReference>
<dbReference type="Proteomes" id="UP001347146">
    <property type="component" value="Unassembled WGS sequence"/>
</dbReference>
<dbReference type="SUPFAM" id="SSF52402">
    <property type="entry name" value="Adenine nucleotide alpha hydrolases-like"/>
    <property type="match status" value="1"/>
</dbReference>
<dbReference type="EMBL" id="JAZDUF010000008">
    <property type="protein sequence ID" value="MEE3852932.1"/>
    <property type="molecule type" value="Genomic_DNA"/>
</dbReference>
<name>A0ABU7MIJ2_9ACTN</name>
<proteinExistence type="predicted"/>
<organism evidence="2 3">
    <name type="scientific">Gordonia sesuvii</name>
    <dbReference type="NCBI Taxonomy" id="3116777"/>
    <lineage>
        <taxon>Bacteria</taxon>
        <taxon>Bacillati</taxon>
        <taxon>Actinomycetota</taxon>
        <taxon>Actinomycetes</taxon>
        <taxon>Mycobacteriales</taxon>
        <taxon>Gordoniaceae</taxon>
        <taxon>Gordonia</taxon>
    </lineage>
</organism>
<evidence type="ECO:0000313" key="3">
    <source>
        <dbReference type="Proteomes" id="UP001347146"/>
    </source>
</evidence>
<gene>
    <name evidence="2" type="ORF">VZC37_21525</name>
</gene>
<sequence>MSVLVAVPDSAEGLAALVAAGEEAKMLGTDLVVINVGLSELPTTVIPTDVAVELIERSGAAQRDPLDTVLDEVNRRRVHRLVIGVRRRSPTGKALLGSLSQRLLLQAPVPVLAVKINDEYAAAI</sequence>
<reference evidence="2 3" key="1">
    <citation type="submission" date="2024-01" db="EMBL/GenBank/DDBJ databases">
        <title>Draft genome sequence of Gordonia sp. LSe1-13.</title>
        <authorList>
            <person name="Suphannarot A."/>
            <person name="Mingma R."/>
        </authorList>
    </citation>
    <scope>NUCLEOTIDE SEQUENCE [LARGE SCALE GENOMIC DNA]</scope>
    <source>
        <strain evidence="2 3">LSe1-13</strain>
    </source>
</reference>
<accession>A0ABU7MIJ2</accession>